<protein>
    <submittedName>
        <fullName evidence="1">Uncharacterized protein</fullName>
    </submittedName>
</protein>
<reference evidence="1" key="1">
    <citation type="journal article" date="2021" name="New Phytol.">
        <title>Evolutionary innovations through gain and loss of genes in the ectomycorrhizal Boletales.</title>
        <authorList>
            <person name="Wu G."/>
            <person name="Miyauchi S."/>
            <person name="Morin E."/>
            <person name="Kuo A."/>
            <person name="Drula E."/>
            <person name="Varga T."/>
            <person name="Kohler A."/>
            <person name="Feng B."/>
            <person name="Cao Y."/>
            <person name="Lipzen A."/>
            <person name="Daum C."/>
            <person name="Hundley H."/>
            <person name="Pangilinan J."/>
            <person name="Johnson J."/>
            <person name="Barry K."/>
            <person name="LaButti K."/>
            <person name="Ng V."/>
            <person name="Ahrendt S."/>
            <person name="Min B."/>
            <person name="Choi I.G."/>
            <person name="Park H."/>
            <person name="Plett J.M."/>
            <person name="Magnuson J."/>
            <person name="Spatafora J.W."/>
            <person name="Nagy L.G."/>
            <person name="Henrissat B."/>
            <person name="Grigoriev I.V."/>
            <person name="Yang Z.L."/>
            <person name="Xu J."/>
            <person name="Martin F.M."/>
        </authorList>
    </citation>
    <scope>NUCLEOTIDE SEQUENCE</scope>
    <source>
        <strain evidence="1">KUC20120723A-06</strain>
    </source>
</reference>
<keyword evidence="2" id="KW-1185">Reference proteome</keyword>
<evidence type="ECO:0000313" key="2">
    <source>
        <dbReference type="Proteomes" id="UP000790709"/>
    </source>
</evidence>
<accession>A0ACB8BKP8</accession>
<dbReference type="EMBL" id="MU266403">
    <property type="protein sequence ID" value="KAH7925412.1"/>
    <property type="molecule type" value="Genomic_DNA"/>
</dbReference>
<proteinExistence type="predicted"/>
<gene>
    <name evidence="1" type="ORF">BV22DRAFT_440991</name>
</gene>
<dbReference type="Proteomes" id="UP000790709">
    <property type="component" value="Unassembled WGS sequence"/>
</dbReference>
<evidence type="ECO:0000313" key="1">
    <source>
        <dbReference type="EMBL" id="KAH7925412.1"/>
    </source>
</evidence>
<comment type="caution">
    <text evidence="1">The sequence shown here is derived from an EMBL/GenBank/DDBJ whole genome shotgun (WGS) entry which is preliminary data.</text>
</comment>
<name>A0ACB8BKP8_9AGAM</name>
<organism evidence="1 2">
    <name type="scientific">Leucogyrophana mollusca</name>
    <dbReference type="NCBI Taxonomy" id="85980"/>
    <lineage>
        <taxon>Eukaryota</taxon>
        <taxon>Fungi</taxon>
        <taxon>Dikarya</taxon>
        <taxon>Basidiomycota</taxon>
        <taxon>Agaricomycotina</taxon>
        <taxon>Agaricomycetes</taxon>
        <taxon>Agaricomycetidae</taxon>
        <taxon>Boletales</taxon>
        <taxon>Boletales incertae sedis</taxon>
        <taxon>Leucogyrophana</taxon>
    </lineage>
</organism>
<sequence>MDSETKGSGPGLVRWEPREGDITILLLGQSGAGKSTFINTAAGRVVVPVGHGMTTCTTKITPVVVSHPTDKSRRVVFIDTPGFDDTWVGDRETLKRIVKWLEKLQGEGVTLTGIIYLHEITQSRNAKEASGHLMTPVKLVHPGGAMNVVLTTTRWNDIQLATGSQREKQLSETYWKEMLEQGARTHRFDGTANSAWDAVKLIRDRGDAPPIKTELAFILENLPNKPRPGFVGGFFTFLFGGRSKRALDGPDDPLEIDYPSQGVSVGA</sequence>